<proteinExistence type="predicted"/>
<dbReference type="EMBL" id="CM047940">
    <property type="protein sequence ID" value="KAI9903882.1"/>
    <property type="molecule type" value="Genomic_DNA"/>
</dbReference>
<name>A0ACC0VBR1_9HYPO</name>
<reference evidence="1" key="1">
    <citation type="submission" date="2022-10" db="EMBL/GenBank/DDBJ databases">
        <title>Complete Genome of Trichothecium roseum strain YXFP-22015, a Plant Pathogen Isolated from Citrus.</title>
        <authorList>
            <person name="Wang Y."/>
            <person name="Zhu L."/>
        </authorList>
    </citation>
    <scope>NUCLEOTIDE SEQUENCE</scope>
    <source>
        <strain evidence="1">YXFP-22015</strain>
    </source>
</reference>
<accession>A0ACC0VBR1</accession>
<keyword evidence="2" id="KW-1185">Reference proteome</keyword>
<comment type="caution">
    <text evidence="1">The sequence shown here is derived from an EMBL/GenBank/DDBJ whole genome shotgun (WGS) entry which is preliminary data.</text>
</comment>
<sequence length="562" mass="59848">MSGFQIPGLGFAKPDEKLPPLPTDHSMNTETTTTATMSQEDVEIKDAEPAAPAAPAQDPNISNQADLNAIAAQEPSAGDAMAVDQPDTEPSLTDALEAALGGLNAPPQAQPAAAPAQPQQDQEMATATLQPDTSANPEWEVDSSPYESSSESSSDSSDSDSDNEGYELLGVEETARLLMEAEGGSDDEGGKNGKGSGPGHMRTKNELPEEIIPKPDVVVTPEMRIQELGAVEHVVDNICLVKAFTPGEYQVLDTGSVLCTEGRAVIGAVAEVIGQVLQPMYTVYFTSADDIRELGLEVGTKVFYPVDHANLVFTEPLKSVKGSDASNLHDEEVAVDEMEFSDDEKEAEYKKSLKQKKKDKWKKNNDSKKEPHPLRQEANADMALNYDEDDGPYKPLTRPPGFGEGPVSVEQEPSRAAHARRGDFKSRGRGGRGRGGRGGGGGGGSGPRDGYSLPPQGQAQQHQQQQQQPPQPQWNAAQAPAPSAPSFGFQMPGWPQQPQAGAAAPPPPPPPGWPGSAQAQGQGQPNQPYINPTFFAALMSHMQQQQGGQQQNQWGQQPPPSH</sequence>
<gene>
    <name evidence="1" type="ORF">N3K66_000411</name>
</gene>
<evidence type="ECO:0000313" key="2">
    <source>
        <dbReference type="Proteomes" id="UP001163324"/>
    </source>
</evidence>
<protein>
    <submittedName>
        <fullName evidence="1">Uncharacterized protein</fullName>
    </submittedName>
</protein>
<dbReference type="Proteomes" id="UP001163324">
    <property type="component" value="Chromosome 1"/>
</dbReference>
<evidence type="ECO:0000313" key="1">
    <source>
        <dbReference type="EMBL" id="KAI9903882.1"/>
    </source>
</evidence>
<organism evidence="1 2">
    <name type="scientific">Trichothecium roseum</name>
    <dbReference type="NCBI Taxonomy" id="47278"/>
    <lineage>
        <taxon>Eukaryota</taxon>
        <taxon>Fungi</taxon>
        <taxon>Dikarya</taxon>
        <taxon>Ascomycota</taxon>
        <taxon>Pezizomycotina</taxon>
        <taxon>Sordariomycetes</taxon>
        <taxon>Hypocreomycetidae</taxon>
        <taxon>Hypocreales</taxon>
        <taxon>Hypocreales incertae sedis</taxon>
        <taxon>Trichothecium</taxon>
    </lineage>
</organism>